<keyword evidence="3" id="KW-1185">Reference proteome</keyword>
<feature type="transmembrane region" description="Helical" evidence="1">
    <location>
        <begin position="6"/>
        <end position="29"/>
    </location>
</feature>
<dbReference type="Proteomes" id="UP000276133">
    <property type="component" value="Unassembled WGS sequence"/>
</dbReference>
<protein>
    <submittedName>
        <fullName evidence="2">Uncharacterized protein</fullName>
    </submittedName>
</protein>
<reference evidence="2 3" key="1">
    <citation type="journal article" date="2018" name="Sci. Rep.">
        <title>Genomic signatures of local adaptation to the degree of environmental predictability in rotifers.</title>
        <authorList>
            <person name="Franch-Gras L."/>
            <person name="Hahn C."/>
            <person name="Garcia-Roger E.M."/>
            <person name="Carmona M.J."/>
            <person name="Serra M."/>
            <person name="Gomez A."/>
        </authorList>
    </citation>
    <scope>NUCLEOTIDE SEQUENCE [LARGE SCALE GENOMIC DNA]</scope>
    <source>
        <strain evidence="2">HYR1</strain>
    </source>
</reference>
<gene>
    <name evidence="2" type="ORF">BpHYR1_046544</name>
</gene>
<keyword evidence="1" id="KW-0812">Transmembrane</keyword>
<proteinExistence type="predicted"/>
<comment type="caution">
    <text evidence="2">The sequence shown here is derived from an EMBL/GenBank/DDBJ whole genome shotgun (WGS) entry which is preliminary data.</text>
</comment>
<organism evidence="2 3">
    <name type="scientific">Brachionus plicatilis</name>
    <name type="common">Marine rotifer</name>
    <name type="synonym">Brachionus muelleri</name>
    <dbReference type="NCBI Taxonomy" id="10195"/>
    <lineage>
        <taxon>Eukaryota</taxon>
        <taxon>Metazoa</taxon>
        <taxon>Spiralia</taxon>
        <taxon>Gnathifera</taxon>
        <taxon>Rotifera</taxon>
        <taxon>Eurotatoria</taxon>
        <taxon>Monogononta</taxon>
        <taxon>Pseudotrocha</taxon>
        <taxon>Ploima</taxon>
        <taxon>Brachionidae</taxon>
        <taxon>Brachionus</taxon>
    </lineage>
</organism>
<dbReference type="AlphaFoldDB" id="A0A3M7RES2"/>
<evidence type="ECO:0000313" key="3">
    <source>
        <dbReference type="Proteomes" id="UP000276133"/>
    </source>
</evidence>
<evidence type="ECO:0000256" key="1">
    <source>
        <dbReference type="SAM" id="Phobius"/>
    </source>
</evidence>
<dbReference type="EMBL" id="REGN01003551">
    <property type="protein sequence ID" value="RNA22017.1"/>
    <property type="molecule type" value="Genomic_DNA"/>
</dbReference>
<evidence type="ECO:0000313" key="2">
    <source>
        <dbReference type="EMBL" id="RNA22017.1"/>
    </source>
</evidence>
<name>A0A3M7RES2_BRAPC</name>
<keyword evidence="1" id="KW-0472">Membrane</keyword>
<keyword evidence="1" id="KW-1133">Transmembrane helix</keyword>
<accession>A0A3M7RES2</accession>
<sequence length="122" mass="14372">MSIPFEFYILYALYTLHSNVFAFLLRLVYTRNSFFKHLQLENFTKYIKVTLSLEIIKYMLDFNDILSGQDLGIKNEEFLCNMEMSNSASSLDHINRSIKNAGIKIFDFFIRMFIASAKNNKK</sequence>